<dbReference type="InterPro" id="IPR036249">
    <property type="entry name" value="Thioredoxin-like_sf"/>
</dbReference>
<dbReference type="InterPro" id="IPR013766">
    <property type="entry name" value="Thioredoxin_domain"/>
</dbReference>
<keyword evidence="3" id="KW-1015">Disulfide bond</keyword>
<dbReference type="RefSeq" id="WP_126010487.1">
    <property type="nucleotide sequence ID" value="NZ_CP032509.1"/>
</dbReference>
<feature type="domain" description="Thioredoxin" evidence="6">
    <location>
        <begin position="19"/>
        <end position="249"/>
    </location>
</feature>
<gene>
    <name evidence="7" type="ORF">D5400_13570</name>
</gene>
<dbReference type="PANTHER" id="PTHR13887:SF14">
    <property type="entry name" value="DISULFIDE BOND FORMATION PROTEIN D"/>
    <property type="match status" value="1"/>
</dbReference>
<dbReference type="PROSITE" id="PS51352">
    <property type="entry name" value="THIOREDOXIN_2"/>
    <property type="match status" value="1"/>
</dbReference>
<keyword evidence="2" id="KW-0560">Oxidoreductase</keyword>
<dbReference type="CDD" id="cd03023">
    <property type="entry name" value="DsbA_Com1_like"/>
    <property type="match status" value="1"/>
</dbReference>
<evidence type="ECO:0000256" key="4">
    <source>
        <dbReference type="ARBA" id="ARBA00023284"/>
    </source>
</evidence>
<keyword evidence="8" id="KW-1185">Reference proteome</keyword>
<dbReference type="GO" id="GO:0016491">
    <property type="term" value="F:oxidoreductase activity"/>
    <property type="evidence" value="ECO:0007669"/>
    <property type="project" value="UniProtKB-KW"/>
</dbReference>
<feature type="chain" id="PRO_5019550461" evidence="5">
    <location>
        <begin position="30"/>
        <end position="255"/>
    </location>
</feature>
<evidence type="ECO:0000256" key="2">
    <source>
        <dbReference type="ARBA" id="ARBA00023002"/>
    </source>
</evidence>
<evidence type="ECO:0000259" key="6">
    <source>
        <dbReference type="PROSITE" id="PS51352"/>
    </source>
</evidence>
<dbReference type="InterPro" id="IPR041205">
    <property type="entry name" value="ScsC_N"/>
</dbReference>
<dbReference type="Pfam" id="PF18312">
    <property type="entry name" value="ScsC_N"/>
    <property type="match status" value="1"/>
</dbReference>
<keyword evidence="1 5" id="KW-0732">Signal</keyword>
<feature type="signal peptide" evidence="5">
    <location>
        <begin position="1"/>
        <end position="29"/>
    </location>
</feature>
<sequence length="255" mass="27247">MNSLLRTLRRHSGAIFLGAALTVASPALALDDAEKEEMGAFIREYLIANPEIMIEVQQALETRQQASLQERAGAAIAASASALFEAPGDVALGNPDGDVTIVEFFDYNCGYCKRAHADMKAIIASDDNVRVILKEFPILGPDSIGAHRISMAFRAVSPEQYGEFQDALMTGERADEASAIAVAAELGVEEAALREKLADPQIDAQIRQSYELADALGISGTPSYVIGDEAVYGAMGADFLIQKIENVRSCDSATC</sequence>
<name>A0A3S9B5F1_9HYPH</name>
<evidence type="ECO:0000313" key="8">
    <source>
        <dbReference type="Proteomes" id="UP000268192"/>
    </source>
</evidence>
<organism evidence="7 8">
    <name type="scientific">Georhizobium profundi</name>
    <dbReference type="NCBI Taxonomy" id="2341112"/>
    <lineage>
        <taxon>Bacteria</taxon>
        <taxon>Pseudomonadati</taxon>
        <taxon>Pseudomonadota</taxon>
        <taxon>Alphaproteobacteria</taxon>
        <taxon>Hyphomicrobiales</taxon>
        <taxon>Rhizobiaceae</taxon>
        <taxon>Georhizobium</taxon>
    </lineage>
</organism>
<accession>A0A3S9B5F1</accession>
<dbReference type="KEGG" id="abaw:D5400_13570"/>
<dbReference type="PANTHER" id="PTHR13887">
    <property type="entry name" value="GLUTATHIONE S-TRANSFERASE KAPPA"/>
    <property type="match status" value="1"/>
</dbReference>
<evidence type="ECO:0000256" key="1">
    <source>
        <dbReference type="ARBA" id="ARBA00022729"/>
    </source>
</evidence>
<dbReference type="EMBL" id="CP032509">
    <property type="protein sequence ID" value="AZN72169.1"/>
    <property type="molecule type" value="Genomic_DNA"/>
</dbReference>
<evidence type="ECO:0000256" key="5">
    <source>
        <dbReference type="SAM" id="SignalP"/>
    </source>
</evidence>
<dbReference type="SUPFAM" id="SSF52833">
    <property type="entry name" value="Thioredoxin-like"/>
    <property type="match status" value="1"/>
</dbReference>
<dbReference type="Gene3D" id="3.40.30.10">
    <property type="entry name" value="Glutaredoxin"/>
    <property type="match status" value="1"/>
</dbReference>
<keyword evidence="4" id="KW-0676">Redox-active center</keyword>
<dbReference type="AlphaFoldDB" id="A0A3S9B5F1"/>
<proteinExistence type="predicted"/>
<dbReference type="Proteomes" id="UP000268192">
    <property type="component" value="Chromosome"/>
</dbReference>
<evidence type="ECO:0000256" key="3">
    <source>
        <dbReference type="ARBA" id="ARBA00023157"/>
    </source>
</evidence>
<protein>
    <submittedName>
        <fullName evidence="7">DsbA family protein</fullName>
    </submittedName>
</protein>
<evidence type="ECO:0000313" key="7">
    <source>
        <dbReference type="EMBL" id="AZN72169.1"/>
    </source>
</evidence>
<reference evidence="7 8" key="1">
    <citation type="submission" date="2018-09" db="EMBL/GenBank/DDBJ databases">
        <title>Marinorhizobium profundi gen. nov., sp. nov., isolated from a deep-sea sediment sample from the New Britain Trench and proposal of Marinorhizobiaceae fam. nov. in the order Rhizobiales of the class Alphaproteobacteria.</title>
        <authorList>
            <person name="Cao J."/>
        </authorList>
    </citation>
    <scope>NUCLEOTIDE SEQUENCE [LARGE SCALE GENOMIC DNA]</scope>
    <source>
        <strain evidence="7 8">WS11</strain>
    </source>
</reference>
<dbReference type="InterPro" id="IPR001853">
    <property type="entry name" value="DSBA-like_thioredoxin_dom"/>
</dbReference>
<dbReference type="Pfam" id="PF01323">
    <property type="entry name" value="DSBA"/>
    <property type="match status" value="1"/>
</dbReference>
<dbReference type="OrthoDB" id="9780147at2"/>